<reference evidence="1" key="2">
    <citation type="submission" date="2020-09" db="EMBL/GenBank/DDBJ databases">
        <authorList>
            <person name="Sun Q."/>
            <person name="Zhou Y."/>
        </authorList>
    </citation>
    <scope>NUCLEOTIDE SEQUENCE</scope>
    <source>
        <strain evidence="1">CGMCC 1.12506</strain>
    </source>
</reference>
<organism evidence="1 2">
    <name type="scientific">Flavobacterium orientale</name>
    <dbReference type="NCBI Taxonomy" id="1756020"/>
    <lineage>
        <taxon>Bacteria</taxon>
        <taxon>Pseudomonadati</taxon>
        <taxon>Bacteroidota</taxon>
        <taxon>Flavobacteriia</taxon>
        <taxon>Flavobacteriales</taxon>
        <taxon>Flavobacteriaceae</taxon>
        <taxon>Flavobacterium</taxon>
    </lineage>
</organism>
<dbReference type="AlphaFoldDB" id="A0A916XVB1"/>
<accession>A0A916XVB1</accession>
<sequence length="263" mass="30148">MKTKTLLFFILLFVSNSFGQIVPREILRGQVVSDSIEIERVTIFNISSNKGAVSDDLGYFTLYARPTDTLVFSSVVIKPTKLVLTELDFTIKIMKVKLNVRVNELDEVIVSPFSLSGDLVKDNKNLKVTMINPEINKLEAKDLMIEGDEYSSPKNRAMLPDGSMEYAMDLKRIGKSIYNFFAKDKPKESNYTNDKYFQDVVKEKFTYHFFTETLGLKHDEIGLFLSYCENDSSVKKLLAPNKEIELIDYLISKSEIYKKIPKN</sequence>
<dbReference type="EMBL" id="BMFG01000001">
    <property type="protein sequence ID" value="GGD13471.1"/>
    <property type="molecule type" value="Genomic_DNA"/>
</dbReference>
<dbReference type="InterPro" id="IPR008969">
    <property type="entry name" value="CarboxyPept-like_regulatory"/>
</dbReference>
<protein>
    <recommendedName>
        <fullName evidence="3">CarboxypepD_reg-like domain-containing protein</fullName>
    </recommendedName>
</protein>
<reference evidence="1" key="1">
    <citation type="journal article" date="2014" name="Int. J. Syst. Evol. Microbiol.">
        <title>Complete genome sequence of Corynebacterium casei LMG S-19264T (=DSM 44701T), isolated from a smear-ripened cheese.</title>
        <authorList>
            <consortium name="US DOE Joint Genome Institute (JGI-PGF)"/>
            <person name="Walter F."/>
            <person name="Albersmeier A."/>
            <person name="Kalinowski J."/>
            <person name="Ruckert C."/>
        </authorList>
    </citation>
    <scope>NUCLEOTIDE SEQUENCE</scope>
    <source>
        <strain evidence="1">CGMCC 1.12506</strain>
    </source>
</reference>
<keyword evidence="2" id="KW-1185">Reference proteome</keyword>
<comment type="caution">
    <text evidence="1">The sequence shown here is derived from an EMBL/GenBank/DDBJ whole genome shotgun (WGS) entry which is preliminary data.</text>
</comment>
<evidence type="ECO:0000313" key="2">
    <source>
        <dbReference type="Proteomes" id="UP000625735"/>
    </source>
</evidence>
<proteinExistence type="predicted"/>
<dbReference type="RefSeq" id="WP_188360514.1">
    <property type="nucleotide sequence ID" value="NZ_BMFG01000001.1"/>
</dbReference>
<dbReference type="Proteomes" id="UP000625735">
    <property type="component" value="Unassembled WGS sequence"/>
</dbReference>
<dbReference type="SUPFAM" id="SSF49464">
    <property type="entry name" value="Carboxypeptidase regulatory domain-like"/>
    <property type="match status" value="1"/>
</dbReference>
<gene>
    <name evidence="1" type="ORF">GCM10011343_00710</name>
</gene>
<name>A0A916XVB1_9FLAO</name>
<evidence type="ECO:0000313" key="1">
    <source>
        <dbReference type="EMBL" id="GGD13471.1"/>
    </source>
</evidence>
<evidence type="ECO:0008006" key="3">
    <source>
        <dbReference type="Google" id="ProtNLM"/>
    </source>
</evidence>